<proteinExistence type="predicted"/>
<organism evidence="1 2">
    <name type="scientific">Hygrophoropsis aurantiaca</name>
    <dbReference type="NCBI Taxonomy" id="72124"/>
    <lineage>
        <taxon>Eukaryota</taxon>
        <taxon>Fungi</taxon>
        <taxon>Dikarya</taxon>
        <taxon>Basidiomycota</taxon>
        <taxon>Agaricomycotina</taxon>
        <taxon>Agaricomycetes</taxon>
        <taxon>Agaricomycetidae</taxon>
        <taxon>Boletales</taxon>
        <taxon>Coniophorineae</taxon>
        <taxon>Hygrophoropsidaceae</taxon>
        <taxon>Hygrophoropsis</taxon>
    </lineage>
</organism>
<protein>
    <submittedName>
        <fullName evidence="1">P-loop containing nucleoside triphosphate hydrolase protein</fullName>
    </submittedName>
</protein>
<name>A0ACB8A4V6_9AGAM</name>
<dbReference type="Proteomes" id="UP000790377">
    <property type="component" value="Unassembled WGS sequence"/>
</dbReference>
<comment type="caution">
    <text evidence="1">The sequence shown here is derived from an EMBL/GenBank/DDBJ whole genome shotgun (WGS) entry which is preliminary data.</text>
</comment>
<accession>A0ACB8A4V6</accession>
<sequence length="293" mass="33235">MKLVAEEEKKRAEAVRDAAVFAARQADLDANNARKAEKEAERKLREGIQPMVMPTPEDLSEAKRIVNYTEGLFHFAIAGSAGAGKSSLINSFRGLRNLQGGAAATGVVETTLQTGRFPDPNPQNPFVWYDIPGAGTLKIPDWQYFNSQGLYVFDCIVVLFDNRFTMTDIAILANCARFDIPTYIVRSKSDVQIRNIMKEMGYDSEEEDRKQRNKLYKLAREQYITETRASVKQNLENANLPEKKVYLVTNDVLLTIVKNNTIPPKMIDELDLMMDLFGEAHTRRCRKSTMSRR</sequence>
<evidence type="ECO:0000313" key="2">
    <source>
        <dbReference type="Proteomes" id="UP000790377"/>
    </source>
</evidence>
<evidence type="ECO:0000313" key="1">
    <source>
        <dbReference type="EMBL" id="KAH7907802.1"/>
    </source>
</evidence>
<keyword evidence="1" id="KW-0378">Hydrolase</keyword>
<gene>
    <name evidence="1" type="ORF">BJ138DRAFT_1013950</name>
</gene>
<dbReference type="EMBL" id="MU267870">
    <property type="protein sequence ID" value="KAH7907802.1"/>
    <property type="molecule type" value="Genomic_DNA"/>
</dbReference>
<keyword evidence="2" id="KW-1185">Reference proteome</keyword>
<reference evidence="1" key="1">
    <citation type="journal article" date="2021" name="New Phytol.">
        <title>Evolutionary innovations through gain and loss of genes in the ectomycorrhizal Boletales.</title>
        <authorList>
            <person name="Wu G."/>
            <person name="Miyauchi S."/>
            <person name="Morin E."/>
            <person name="Kuo A."/>
            <person name="Drula E."/>
            <person name="Varga T."/>
            <person name="Kohler A."/>
            <person name="Feng B."/>
            <person name="Cao Y."/>
            <person name="Lipzen A."/>
            <person name="Daum C."/>
            <person name="Hundley H."/>
            <person name="Pangilinan J."/>
            <person name="Johnson J."/>
            <person name="Barry K."/>
            <person name="LaButti K."/>
            <person name="Ng V."/>
            <person name="Ahrendt S."/>
            <person name="Min B."/>
            <person name="Choi I.G."/>
            <person name="Park H."/>
            <person name="Plett J.M."/>
            <person name="Magnuson J."/>
            <person name="Spatafora J.W."/>
            <person name="Nagy L.G."/>
            <person name="Henrissat B."/>
            <person name="Grigoriev I.V."/>
            <person name="Yang Z.L."/>
            <person name="Xu J."/>
            <person name="Martin F.M."/>
        </authorList>
    </citation>
    <scope>NUCLEOTIDE SEQUENCE</scope>
    <source>
        <strain evidence="1">ATCC 28755</strain>
    </source>
</reference>